<keyword evidence="2" id="KW-0812">Transmembrane</keyword>
<evidence type="ECO:0000256" key="1">
    <source>
        <dbReference type="SAM" id="MobiDB-lite"/>
    </source>
</evidence>
<proteinExistence type="predicted"/>
<comment type="caution">
    <text evidence="4">The sequence shown here is derived from an EMBL/GenBank/DDBJ whole genome shotgun (WGS) entry which is preliminary data.</text>
</comment>
<evidence type="ECO:0000256" key="3">
    <source>
        <dbReference type="SAM" id="SignalP"/>
    </source>
</evidence>
<gene>
    <name evidence="4" type="ORF">HJG63_004458</name>
</gene>
<evidence type="ECO:0000313" key="5">
    <source>
        <dbReference type="Proteomes" id="UP000593571"/>
    </source>
</evidence>
<accession>A0A7J8E707</accession>
<dbReference type="InterPro" id="IPR010740">
    <property type="entry name" value="Endomucin"/>
</dbReference>
<feature type="region of interest" description="Disordered" evidence="1">
    <location>
        <begin position="37"/>
        <end position="65"/>
    </location>
</feature>
<sequence length="269" mass="28390">MKLLQVTILCLLSSLCSSKGTVFSYFSDDIQNGTTPLPTSSMISAPAPTTSVITPRTTSSPNPTKAITGVSPEETTNKSLQTSLLPTLSSLTTTVKGNTTNGVTKNKFITANATETNLLLPNVVSTLQSSQHMTENQNSTKTTGKPVTSVNVRQPDASPSNTSLLPSISKIPENTSQSQGTENAKNASSSSSSPSYSSVILPVVIALIVITLSAFVLVGLYRMCRKTDPGTPENGNDQPQSDKESVKLLTVKTISHEYGEHSAQGKNKN</sequence>
<keyword evidence="2" id="KW-1133">Transmembrane helix</keyword>
<dbReference type="PANTHER" id="PTHR15869:SF0">
    <property type="entry name" value="ENDOMUCIN"/>
    <property type="match status" value="1"/>
</dbReference>
<keyword evidence="5" id="KW-1185">Reference proteome</keyword>
<feature type="region of interest" description="Disordered" evidence="1">
    <location>
        <begin position="127"/>
        <end position="196"/>
    </location>
</feature>
<feature type="transmembrane region" description="Helical" evidence="2">
    <location>
        <begin position="199"/>
        <end position="221"/>
    </location>
</feature>
<evidence type="ECO:0000313" key="4">
    <source>
        <dbReference type="EMBL" id="KAF6431111.1"/>
    </source>
</evidence>
<dbReference type="Proteomes" id="UP000593571">
    <property type="component" value="Unassembled WGS sequence"/>
</dbReference>
<reference evidence="4 5" key="1">
    <citation type="journal article" date="2020" name="Nature">
        <title>Six reference-quality genomes reveal evolution of bat adaptations.</title>
        <authorList>
            <person name="Jebb D."/>
            <person name="Huang Z."/>
            <person name="Pippel M."/>
            <person name="Hughes G.M."/>
            <person name="Lavrichenko K."/>
            <person name="Devanna P."/>
            <person name="Winkler S."/>
            <person name="Jermiin L.S."/>
            <person name="Skirmuntt E.C."/>
            <person name="Katzourakis A."/>
            <person name="Burkitt-Gray L."/>
            <person name="Ray D.A."/>
            <person name="Sullivan K.A.M."/>
            <person name="Roscito J.G."/>
            <person name="Kirilenko B.M."/>
            <person name="Davalos L.M."/>
            <person name="Corthals A.P."/>
            <person name="Power M.L."/>
            <person name="Jones G."/>
            <person name="Ransome R.D."/>
            <person name="Dechmann D.K.N."/>
            <person name="Locatelli A.G."/>
            <person name="Puechmaille S.J."/>
            <person name="Fedrigo O."/>
            <person name="Jarvis E.D."/>
            <person name="Hiller M."/>
            <person name="Vernes S.C."/>
            <person name="Myers E.W."/>
            <person name="Teeling E.C."/>
        </authorList>
    </citation>
    <scope>NUCLEOTIDE SEQUENCE [LARGE SCALE GENOMIC DNA]</scope>
    <source>
        <strain evidence="4">MRouAeg1</strain>
        <tissue evidence="4">Muscle</tissue>
    </source>
</reference>
<evidence type="ECO:0000256" key="2">
    <source>
        <dbReference type="SAM" id="Phobius"/>
    </source>
</evidence>
<feature type="signal peptide" evidence="3">
    <location>
        <begin position="1"/>
        <end position="18"/>
    </location>
</feature>
<organism evidence="4 5">
    <name type="scientific">Rousettus aegyptiacus</name>
    <name type="common">Egyptian fruit bat</name>
    <name type="synonym">Pteropus aegyptiacus</name>
    <dbReference type="NCBI Taxonomy" id="9407"/>
    <lineage>
        <taxon>Eukaryota</taxon>
        <taxon>Metazoa</taxon>
        <taxon>Chordata</taxon>
        <taxon>Craniata</taxon>
        <taxon>Vertebrata</taxon>
        <taxon>Euteleostomi</taxon>
        <taxon>Mammalia</taxon>
        <taxon>Eutheria</taxon>
        <taxon>Laurasiatheria</taxon>
        <taxon>Chiroptera</taxon>
        <taxon>Yinpterochiroptera</taxon>
        <taxon>Pteropodoidea</taxon>
        <taxon>Pteropodidae</taxon>
        <taxon>Rousettinae</taxon>
        <taxon>Rousettus</taxon>
    </lineage>
</organism>
<protein>
    <submittedName>
        <fullName evidence="4">Endomucin</fullName>
    </submittedName>
</protein>
<dbReference type="Pfam" id="PF07010">
    <property type="entry name" value="Endomucin"/>
    <property type="match status" value="1"/>
</dbReference>
<dbReference type="EMBL" id="JACASE010000010">
    <property type="protein sequence ID" value="KAF6431111.1"/>
    <property type="molecule type" value="Genomic_DNA"/>
</dbReference>
<feature type="compositionally biased region" description="Polar residues" evidence="1">
    <location>
        <begin position="127"/>
        <end position="187"/>
    </location>
</feature>
<dbReference type="AlphaFoldDB" id="A0A7J8E707"/>
<dbReference type="PANTHER" id="PTHR15869">
    <property type="entry name" value="ENDOMUCIN-RELATED"/>
    <property type="match status" value="1"/>
</dbReference>
<feature type="chain" id="PRO_5029487460" evidence="3">
    <location>
        <begin position="19"/>
        <end position="269"/>
    </location>
</feature>
<keyword evidence="2" id="KW-0472">Membrane</keyword>
<name>A0A7J8E707_ROUAE</name>
<keyword evidence="3" id="KW-0732">Signal</keyword>